<evidence type="ECO:0000256" key="1">
    <source>
        <dbReference type="ARBA" id="ARBA00004752"/>
    </source>
</evidence>
<evidence type="ECO:0000256" key="5">
    <source>
        <dbReference type="ARBA" id="ARBA00022801"/>
    </source>
</evidence>
<dbReference type="GO" id="GO:0005576">
    <property type="term" value="C:extracellular region"/>
    <property type="evidence" value="ECO:0007669"/>
    <property type="project" value="TreeGrafter"/>
</dbReference>
<feature type="active site" description="Nucleophile" evidence="9">
    <location>
        <position position="379"/>
    </location>
</feature>
<dbReference type="GO" id="GO:0016757">
    <property type="term" value="F:glycosyltransferase activity"/>
    <property type="evidence" value="ECO:0007669"/>
    <property type="project" value="UniProtKB-KW"/>
</dbReference>
<dbReference type="InterPro" id="IPR036680">
    <property type="entry name" value="SPOR-like_sf"/>
</dbReference>
<dbReference type="GO" id="GO:0008360">
    <property type="term" value="P:regulation of cell shape"/>
    <property type="evidence" value="ECO:0007669"/>
    <property type="project" value="UniProtKB-UniRule"/>
</dbReference>
<comment type="caution">
    <text evidence="12">The sequence shown here is derived from an EMBL/GenBank/DDBJ whole genome shotgun (WGS) entry which is preliminary data.</text>
</comment>
<keyword evidence="6 9" id="KW-0133">Cell shape</keyword>
<proteinExistence type="inferred from homology"/>
<dbReference type="OrthoDB" id="8402157at2"/>
<dbReference type="UniPathway" id="UPA00219"/>
<reference evidence="12 13" key="1">
    <citation type="submission" date="2017-10" db="EMBL/GenBank/DDBJ databases">
        <title>Genomics of the genus Arcobacter.</title>
        <authorList>
            <person name="Perez-Cataluna A."/>
            <person name="Figueras M.J."/>
        </authorList>
    </citation>
    <scope>NUCLEOTIDE SEQUENCE [LARGE SCALE GENOMIC DNA]</scope>
    <source>
        <strain evidence="12 13">F26</strain>
    </source>
</reference>
<dbReference type="Gene3D" id="3.30.70.1070">
    <property type="entry name" value="Sporulation related repeat"/>
    <property type="match status" value="1"/>
</dbReference>
<evidence type="ECO:0000256" key="10">
    <source>
        <dbReference type="SAM" id="MobiDB-lite"/>
    </source>
</evidence>
<accession>A0A4Q0ZHT0</accession>
<dbReference type="CDD" id="cd16913">
    <property type="entry name" value="YkuD_like"/>
    <property type="match status" value="1"/>
</dbReference>
<dbReference type="GO" id="GO:0071972">
    <property type="term" value="F:peptidoglycan L,D-transpeptidase activity"/>
    <property type="evidence" value="ECO:0007669"/>
    <property type="project" value="TreeGrafter"/>
</dbReference>
<keyword evidence="8 9" id="KW-0961">Cell wall biogenesis/degradation</keyword>
<feature type="active site" description="Proton donor/acceptor" evidence="9">
    <location>
        <position position="363"/>
    </location>
</feature>
<gene>
    <name evidence="12" type="ORF">CRU90_00175</name>
</gene>
<evidence type="ECO:0000313" key="12">
    <source>
        <dbReference type="EMBL" id="RXJ85712.1"/>
    </source>
</evidence>
<organism evidence="12 13">
    <name type="scientific">Arcobacter cloacae</name>
    <dbReference type="NCBI Taxonomy" id="1054034"/>
    <lineage>
        <taxon>Bacteria</taxon>
        <taxon>Pseudomonadati</taxon>
        <taxon>Campylobacterota</taxon>
        <taxon>Epsilonproteobacteria</taxon>
        <taxon>Campylobacterales</taxon>
        <taxon>Arcobacteraceae</taxon>
        <taxon>Arcobacter</taxon>
    </lineage>
</organism>
<evidence type="ECO:0000256" key="6">
    <source>
        <dbReference type="ARBA" id="ARBA00022960"/>
    </source>
</evidence>
<comment type="similarity">
    <text evidence="2">Belongs to the YkuD family.</text>
</comment>
<feature type="region of interest" description="Disordered" evidence="10">
    <location>
        <begin position="206"/>
        <end position="225"/>
    </location>
</feature>
<dbReference type="GO" id="GO:0071555">
    <property type="term" value="P:cell wall organization"/>
    <property type="evidence" value="ECO:0007669"/>
    <property type="project" value="UniProtKB-UniRule"/>
</dbReference>
<evidence type="ECO:0000313" key="13">
    <source>
        <dbReference type="Proteomes" id="UP000290870"/>
    </source>
</evidence>
<dbReference type="InterPro" id="IPR005490">
    <property type="entry name" value="LD_TPept_cat_dom"/>
</dbReference>
<dbReference type="GO" id="GO:0042834">
    <property type="term" value="F:peptidoglycan binding"/>
    <property type="evidence" value="ECO:0007669"/>
    <property type="project" value="InterPro"/>
</dbReference>
<dbReference type="PANTHER" id="PTHR30582:SF24">
    <property type="entry name" value="L,D-TRANSPEPTIDASE ERFK_SRFK-RELATED"/>
    <property type="match status" value="1"/>
</dbReference>
<evidence type="ECO:0000256" key="2">
    <source>
        <dbReference type="ARBA" id="ARBA00005992"/>
    </source>
</evidence>
<dbReference type="RefSeq" id="WP_128985241.1">
    <property type="nucleotide sequence ID" value="NZ_PDJZ01000001.1"/>
</dbReference>
<keyword evidence="5" id="KW-0378">Hydrolase</keyword>
<keyword evidence="4" id="KW-0808">Transferase</keyword>
<name>A0A4Q0ZHT0_9BACT</name>
<feature type="compositionally biased region" description="Basic and acidic residues" evidence="10">
    <location>
        <begin position="206"/>
        <end position="222"/>
    </location>
</feature>
<dbReference type="InterPro" id="IPR050979">
    <property type="entry name" value="LD-transpeptidase"/>
</dbReference>
<evidence type="ECO:0000256" key="8">
    <source>
        <dbReference type="ARBA" id="ARBA00023316"/>
    </source>
</evidence>
<evidence type="ECO:0000256" key="3">
    <source>
        <dbReference type="ARBA" id="ARBA00022676"/>
    </source>
</evidence>
<dbReference type="SUPFAM" id="SSF141523">
    <property type="entry name" value="L,D-transpeptidase catalytic domain-like"/>
    <property type="match status" value="1"/>
</dbReference>
<dbReference type="PROSITE" id="PS52029">
    <property type="entry name" value="LD_TPASE"/>
    <property type="match status" value="1"/>
</dbReference>
<keyword evidence="7 9" id="KW-0573">Peptidoglycan synthesis</keyword>
<evidence type="ECO:0000256" key="9">
    <source>
        <dbReference type="PROSITE-ProRule" id="PRU01373"/>
    </source>
</evidence>
<dbReference type="Pfam" id="PF03734">
    <property type="entry name" value="YkuD"/>
    <property type="match status" value="1"/>
</dbReference>
<sequence>MFKNFLIILFILSYGSFALASIKKYTISVCTTSNMQNALTCKKRVLESMRGEVFIVKQNDNRYFTYLNLYDNYQEAKNEMKNLSSYVKKQKAYIKQIDYEEKEELKEKVIETVMVKEENIADVEEKKIKPKQIIPLVSSIPLVEDLKLVSTYRFEEENTQENIKEHIEDRAKIEQMEEPKDLMVSKEEMQYVEELRQISMDEFDKENEKQEQIIKPKEEKKPKTQKIVKTYEKPKITVSQNTQNNLESKEYDVSDYEQLIIEVDSSTNYMNIKAKVDDKLEKIKTYRVSTGKDSVKKPFGVGKISQISLNPVWYPTQETKKTFKKRGIELPSVVPPGHKYNYMGAAKINLTHIVDGKSTYRIHGTLNEKTIGTNESAGCIRMKNSEVVELANLINQFSSIRSLNDVKVVLK</sequence>
<dbReference type="GO" id="GO:0018104">
    <property type="term" value="P:peptidoglycan-protein cross-linking"/>
    <property type="evidence" value="ECO:0007669"/>
    <property type="project" value="TreeGrafter"/>
</dbReference>
<dbReference type="Proteomes" id="UP000290870">
    <property type="component" value="Unassembled WGS sequence"/>
</dbReference>
<keyword evidence="3" id="KW-0328">Glycosyltransferase</keyword>
<comment type="pathway">
    <text evidence="1 9">Cell wall biogenesis; peptidoglycan biosynthesis.</text>
</comment>
<dbReference type="PANTHER" id="PTHR30582">
    <property type="entry name" value="L,D-TRANSPEPTIDASE"/>
    <property type="match status" value="1"/>
</dbReference>
<dbReference type="Gene3D" id="2.40.440.10">
    <property type="entry name" value="L,D-transpeptidase catalytic domain-like"/>
    <property type="match status" value="1"/>
</dbReference>
<dbReference type="AlphaFoldDB" id="A0A4Q0ZHT0"/>
<evidence type="ECO:0000256" key="4">
    <source>
        <dbReference type="ARBA" id="ARBA00022679"/>
    </source>
</evidence>
<evidence type="ECO:0000259" key="11">
    <source>
        <dbReference type="PROSITE" id="PS52029"/>
    </source>
</evidence>
<dbReference type="EMBL" id="PDJZ01000001">
    <property type="protein sequence ID" value="RXJ85712.1"/>
    <property type="molecule type" value="Genomic_DNA"/>
</dbReference>
<evidence type="ECO:0000256" key="7">
    <source>
        <dbReference type="ARBA" id="ARBA00022984"/>
    </source>
</evidence>
<dbReference type="InterPro" id="IPR038063">
    <property type="entry name" value="Transpep_catalytic_dom"/>
</dbReference>
<protein>
    <submittedName>
        <fullName evidence="12">L,D-transpeptidase</fullName>
    </submittedName>
</protein>
<feature type="domain" description="L,D-TPase catalytic" evidence="11">
    <location>
        <begin position="259"/>
        <end position="403"/>
    </location>
</feature>